<gene>
    <name evidence="2" type="ORF">L195_g043735</name>
</gene>
<dbReference type="AlphaFoldDB" id="A0A2K3MA39"/>
<dbReference type="SUPFAM" id="SSF56672">
    <property type="entry name" value="DNA/RNA polymerases"/>
    <property type="match status" value="1"/>
</dbReference>
<dbReference type="Proteomes" id="UP000236291">
    <property type="component" value="Unassembled WGS sequence"/>
</dbReference>
<evidence type="ECO:0000313" key="2">
    <source>
        <dbReference type="EMBL" id="PNX87642.1"/>
    </source>
</evidence>
<dbReference type="InterPro" id="IPR043502">
    <property type="entry name" value="DNA/RNA_pol_sf"/>
</dbReference>
<evidence type="ECO:0000259" key="1">
    <source>
        <dbReference type="Pfam" id="PF07727"/>
    </source>
</evidence>
<dbReference type="InterPro" id="IPR013103">
    <property type="entry name" value="RVT_2"/>
</dbReference>
<reference evidence="2 3" key="1">
    <citation type="journal article" date="2014" name="Am. J. Bot.">
        <title>Genome assembly and annotation for red clover (Trifolium pratense; Fabaceae).</title>
        <authorList>
            <person name="Istvanek J."/>
            <person name="Jaros M."/>
            <person name="Krenek A."/>
            <person name="Repkova J."/>
        </authorList>
    </citation>
    <scope>NUCLEOTIDE SEQUENCE [LARGE SCALE GENOMIC DNA]</scope>
    <source>
        <strain evidence="3">cv. Tatra</strain>
        <tissue evidence="2">Young leaves</tissue>
    </source>
</reference>
<feature type="non-terminal residue" evidence="2">
    <location>
        <position position="413"/>
    </location>
</feature>
<comment type="caution">
    <text evidence="2">The sequence shown here is derived from an EMBL/GenBank/DDBJ whole genome shotgun (WGS) entry which is preliminary data.</text>
</comment>
<reference evidence="2 3" key="2">
    <citation type="journal article" date="2017" name="Front. Plant Sci.">
        <title>Gene Classification and Mining of Molecular Markers Useful in Red Clover (Trifolium pratense) Breeding.</title>
        <authorList>
            <person name="Istvanek J."/>
            <person name="Dluhosova J."/>
            <person name="Dluhos P."/>
            <person name="Patkova L."/>
            <person name="Nedelnik J."/>
            <person name="Repkova J."/>
        </authorList>
    </citation>
    <scope>NUCLEOTIDE SEQUENCE [LARGE SCALE GENOMIC DNA]</scope>
    <source>
        <strain evidence="3">cv. Tatra</strain>
        <tissue evidence="2">Young leaves</tissue>
    </source>
</reference>
<feature type="domain" description="Reverse transcriptase Ty1/copia-type" evidence="1">
    <location>
        <begin position="12"/>
        <end position="256"/>
    </location>
</feature>
<dbReference type="Pfam" id="PF07727">
    <property type="entry name" value="RVT_2"/>
    <property type="match status" value="1"/>
</dbReference>
<evidence type="ECO:0000313" key="3">
    <source>
        <dbReference type="Proteomes" id="UP000236291"/>
    </source>
</evidence>
<dbReference type="PANTHER" id="PTHR11439:SF498">
    <property type="entry name" value="DNAK FAMILY PROTEIN"/>
    <property type="match status" value="1"/>
</dbReference>
<accession>A0A2K3MA39</accession>
<organism evidence="2 3">
    <name type="scientific">Trifolium pratense</name>
    <name type="common">Red clover</name>
    <dbReference type="NCBI Taxonomy" id="57577"/>
    <lineage>
        <taxon>Eukaryota</taxon>
        <taxon>Viridiplantae</taxon>
        <taxon>Streptophyta</taxon>
        <taxon>Embryophyta</taxon>
        <taxon>Tracheophyta</taxon>
        <taxon>Spermatophyta</taxon>
        <taxon>Magnoliopsida</taxon>
        <taxon>eudicotyledons</taxon>
        <taxon>Gunneridae</taxon>
        <taxon>Pentapetalae</taxon>
        <taxon>rosids</taxon>
        <taxon>fabids</taxon>
        <taxon>Fabales</taxon>
        <taxon>Fabaceae</taxon>
        <taxon>Papilionoideae</taxon>
        <taxon>50 kb inversion clade</taxon>
        <taxon>NPAAA clade</taxon>
        <taxon>Hologalegina</taxon>
        <taxon>IRL clade</taxon>
        <taxon>Trifolieae</taxon>
        <taxon>Trifolium</taxon>
    </lineage>
</organism>
<sequence>MKSELTALAATNTWSIVDLPPGKISIGCKWVYKVKFHADVSIEHYNARLVAKGYTQMEGVDYFDTFSPVAKLTTIRTLLSLAAIKGWFLEQHDVNNVFLHGDLHEEVYMKLPPGLVVPNSSPGVTKVCKLHKSLYGLKQACRQWYAKLSTALVPIGYQHSSADYSLFTKTSGTKITALPVYVDDIVLAGDDLAQIQHVKTFLDHQFCIKDLGKLRFFLGLEIARSPSGILLNQRKYTLDLLSDSGHLAVKPCSTPYDSSLKLHDADSPLYHDESAFRRLIGRLLYLTTTRPDIAFAGLFFSANSPLKLSGFANSDWASCPTTRRSVSGYCVFIGSSLISWKSKKQSTVSRSSSEAEYRALASLSCELQWLQYLFRDLRVNFPQPASVYCDNKSAIYLAHNPAFHERTKHIEID</sequence>
<proteinExistence type="predicted"/>
<name>A0A2K3MA39_TRIPR</name>
<dbReference type="EMBL" id="ASHM01054369">
    <property type="protein sequence ID" value="PNX87642.1"/>
    <property type="molecule type" value="Genomic_DNA"/>
</dbReference>
<protein>
    <submittedName>
        <fullName evidence="2">Retrovirus-related Pol polyprotein from transposon TNT 1-94</fullName>
    </submittedName>
</protein>
<dbReference type="PANTHER" id="PTHR11439">
    <property type="entry name" value="GAG-POL-RELATED RETROTRANSPOSON"/>
    <property type="match status" value="1"/>
</dbReference>
<dbReference type="CDD" id="cd09272">
    <property type="entry name" value="RNase_HI_RT_Ty1"/>
    <property type="match status" value="1"/>
</dbReference>